<dbReference type="Proteomes" id="UP000664132">
    <property type="component" value="Unassembled WGS sequence"/>
</dbReference>
<dbReference type="OrthoDB" id="1939479at2759"/>
<keyword evidence="3" id="KW-1185">Reference proteome</keyword>
<feature type="region of interest" description="Disordered" evidence="1">
    <location>
        <begin position="381"/>
        <end position="412"/>
    </location>
</feature>
<dbReference type="AlphaFoldDB" id="A0A8H7WDF4"/>
<gene>
    <name evidence="2" type="ORF">IFR04_004118</name>
</gene>
<organism evidence="2 3">
    <name type="scientific">Cadophora malorum</name>
    <dbReference type="NCBI Taxonomy" id="108018"/>
    <lineage>
        <taxon>Eukaryota</taxon>
        <taxon>Fungi</taxon>
        <taxon>Dikarya</taxon>
        <taxon>Ascomycota</taxon>
        <taxon>Pezizomycotina</taxon>
        <taxon>Leotiomycetes</taxon>
        <taxon>Helotiales</taxon>
        <taxon>Ploettnerulaceae</taxon>
        <taxon>Cadophora</taxon>
    </lineage>
</organism>
<feature type="region of interest" description="Disordered" evidence="1">
    <location>
        <begin position="319"/>
        <end position="357"/>
    </location>
</feature>
<dbReference type="SUPFAM" id="SSF54001">
    <property type="entry name" value="Cysteine proteinases"/>
    <property type="match status" value="1"/>
</dbReference>
<dbReference type="InterPro" id="IPR038765">
    <property type="entry name" value="Papain-like_cys_pep_sf"/>
</dbReference>
<comment type="caution">
    <text evidence="2">The sequence shown here is derived from an EMBL/GenBank/DDBJ whole genome shotgun (WGS) entry which is preliminary data.</text>
</comment>
<name>A0A8H7WDF4_9HELO</name>
<reference evidence="2" key="1">
    <citation type="submission" date="2021-02" db="EMBL/GenBank/DDBJ databases">
        <title>Genome sequence Cadophora malorum strain M34.</title>
        <authorList>
            <person name="Stefanovic E."/>
            <person name="Vu D."/>
            <person name="Scully C."/>
            <person name="Dijksterhuis J."/>
            <person name="Roader J."/>
            <person name="Houbraken J."/>
        </authorList>
    </citation>
    <scope>NUCLEOTIDE SEQUENCE</scope>
    <source>
        <strain evidence="2">M34</strain>
    </source>
</reference>
<evidence type="ECO:0000313" key="3">
    <source>
        <dbReference type="Proteomes" id="UP000664132"/>
    </source>
</evidence>
<dbReference type="EMBL" id="JAFJYH010000044">
    <property type="protein sequence ID" value="KAG4422770.1"/>
    <property type="molecule type" value="Genomic_DNA"/>
</dbReference>
<evidence type="ECO:0008006" key="4">
    <source>
        <dbReference type="Google" id="ProtNLM"/>
    </source>
</evidence>
<feature type="region of interest" description="Disordered" evidence="1">
    <location>
        <begin position="44"/>
        <end position="68"/>
    </location>
</feature>
<sequence>MDRSLIDVEDIHGLINMDRKNAYATEGIINPYMQGICDYVNKMRRPKQASTSPEPSKDDELVPRYGYKSRPSEIPTTNEYLSCQYIELTEFSRLNRRKSDDKHLSEFDRWQIARELMVSANADGKDFENMDHLFILYHDTSFDQRIASTGHYLLLGIAPKQKYVFAIDSLSYLYYNIDSWPFVEVVMDLLLSQINSEDKSAWPIYSQWAQRGFEKDDGSPNAPRQGDGYNCASFALANALNMAYGFDLLCYRQRDLDSLKRPRIFSKTGASGVFKDNFAYDMLDIPNGPLYKCPMREKDRNYAAKDESIEDIELRERKANDRLADQKPVSSQQEIATETALPNIESQLAGDDADDEYDDMYGDIFDDMYVDCSEFQLKSIPDIPPDDEENHLSDAATTEGGMEEKSETDDGCDEDLEEVFGLVDPSMDEAHSPIETQLFGLSPRNARLMQLVIQNAMNDDLFSHMLAASAASKEGESYERESDMDRRDYPLQFDPRYFKKAGFLYPKIVATNPNTALGLRAARAAQHLSHNNRKLQIKFSACVAAYWGEGTKPFEDLTTGFKGSSSEEARAGFRRLFETWKDLDIDAACEKPPHIHVINKSKRDTKVSRSICE</sequence>
<protein>
    <recommendedName>
        <fullName evidence="4">Ubiquitin-like protease family profile domain-containing protein</fullName>
    </recommendedName>
</protein>
<proteinExistence type="predicted"/>
<evidence type="ECO:0000313" key="2">
    <source>
        <dbReference type="EMBL" id="KAG4422770.1"/>
    </source>
</evidence>
<accession>A0A8H7WDF4</accession>
<dbReference type="Gene3D" id="3.40.395.10">
    <property type="entry name" value="Adenoviral Proteinase, Chain A"/>
    <property type="match status" value="1"/>
</dbReference>
<evidence type="ECO:0000256" key="1">
    <source>
        <dbReference type="SAM" id="MobiDB-lite"/>
    </source>
</evidence>